<protein>
    <submittedName>
        <fullName evidence="2">Uncharacterized protein</fullName>
    </submittedName>
</protein>
<name>A0AAN9GHC9_9CAEN</name>
<dbReference type="EMBL" id="JBAMIC010000004">
    <property type="protein sequence ID" value="KAK7108136.1"/>
    <property type="molecule type" value="Genomic_DNA"/>
</dbReference>
<evidence type="ECO:0000313" key="3">
    <source>
        <dbReference type="Proteomes" id="UP001374579"/>
    </source>
</evidence>
<keyword evidence="1" id="KW-0472">Membrane</keyword>
<sequence>MLSRTVIGLVVALVLMTVVGFLVGFFIPRNLGQTNLEFDLGETVKLNWCKENPDLCPMMEFPTEGREAYLVRNLSGYGQPDNDRCCPTNPGFITFYGEHTDYQQQACFFPPIKGFPPQSAHIGSCSGVNQGGCGAANGICKQRTRLSQKLCRRNENKPVITWFEVDAYCSCSTA</sequence>
<evidence type="ECO:0000313" key="2">
    <source>
        <dbReference type="EMBL" id="KAK7108136.1"/>
    </source>
</evidence>
<keyword evidence="1" id="KW-1133">Transmembrane helix</keyword>
<feature type="transmembrane region" description="Helical" evidence="1">
    <location>
        <begin position="6"/>
        <end position="27"/>
    </location>
</feature>
<dbReference type="Proteomes" id="UP001374579">
    <property type="component" value="Unassembled WGS sequence"/>
</dbReference>
<keyword evidence="3" id="KW-1185">Reference proteome</keyword>
<proteinExistence type="predicted"/>
<reference evidence="2 3" key="1">
    <citation type="submission" date="2024-02" db="EMBL/GenBank/DDBJ databases">
        <title>Chromosome-scale genome assembly of the rough periwinkle Littorina saxatilis.</title>
        <authorList>
            <person name="De Jode A."/>
            <person name="Faria R."/>
            <person name="Formenti G."/>
            <person name="Sims Y."/>
            <person name="Smith T.P."/>
            <person name="Tracey A."/>
            <person name="Wood J.M.D."/>
            <person name="Zagrodzka Z.B."/>
            <person name="Johannesson K."/>
            <person name="Butlin R.K."/>
            <person name="Leder E.H."/>
        </authorList>
    </citation>
    <scope>NUCLEOTIDE SEQUENCE [LARGE SCALE GENOMIC DNA]</scope>
    <source>
        <strain evidence="2">Snail1</strain>
        <tissue evidence="2">Muscle</tissue>
    </source>
</reference>
<comment type="caution">
    <text evidence="2">The sequence shown here is derived from an EMBL/GenBank/DDBJ whole genome shotgun (WGS) entry which is preliminary data.</text>
</comment>
<gene>
    <name evidence="2" type="ORF">V1264_015927</name>
</gene>
<dbReference type="AlphaFoldDB" id="A0AAN9GHC9"/>
<evidence type="ECO:0000256" key="1">
    <source>
        <dbReference type="SAM" id="Phobius"/>
    </source>
</evidence>
<accession>A0AAN9GHC9</accession>
<organism evidence="2 3">
    <name type="scientific">Littorina saxatilis</name>
    <dbReference type="NCBI Taxonomy" id="31220"/>
    <lineage>
        <taxon>Eukaryota</taxon>
        <taxon>Metazoa</taxon>
        <taxon>Spiralia</taxon>
        <taxon>Lophotrochozoa</taxon>
        <taxon>Mollusca</taxon>
        <taxon>Gastropoda</taxon>
        <taxon>Caenogastropoda</taxon>
        <taxon>Littorinimorpha</taxon>
        <taxon>Littorinoidea</taxon>
        <taxon>Littorinidae</taxon>
        <taxon>Littorina</taxon>
    </lineage>
</organism>
<keyword evidence="1" id="KW-0812">Transmembrane</keyword>